<evidence type="ECO:0000256" key="1">
    <source>
        <dbReference type="SAM" id="MobiDB-lite"/>
    </source>
</evidence>
<dbReference type="OrthoDB" id="369729at2"/>
<dbReference type="Proteomes" id="UP000298438">
    <property type="component" value="Unassembled WGS sequence"/>
</dbReference>
<dbReference type="EMBL" id="SPVF01000168">
    <property type="protein sequence ID" value="TFW18095.1"/>
    <property type="molecule type" value="Genomic_DNA"/>
</dbReference>
<dbReference type="AlphaFoldDB" id="A0A4Y9S8M6"/>
<dbReference type="InterPro" id="IPR006860">
    <property type="entry name" value="FecR"/>
</dbReference>
<evidence type="ECO:0000259" key="3">
    <source>
        <dbReference type="Pfam" id="PF04773"/>
    </source>
</evidence>
<feature type="signal peptide" evidence="2">
    <location>
        <begin position="1"/>
        <end position="19"/>
    </location>
</feature>
<accession>A0A4Y9S8M6</accession>
<reference evidence="4 5" key="1">
    <citation type="submission" date="2019-03" db="EMBL/GenBank/DDBJ databases">
        <title>Draft Genome Sequence of Massilia arenosa sp. nov., a Novel Massilia Species Isolated from a Sandy-loam Maize Soil.</title>
        <authorList>
            <person name="Raths R."/>
            <person name="Peta V."/>
            <person name="Bucking H."/>
        </authorList>
    </citation>
    <scope>NUCLEOTIDE SEQUENCE [LARGE SCALE GENOMIC DNA]</scope>
    <source>
        <strain evidence="4 5">MC02</strain>
    </source>
</reference>
<sequence length="296" mass="29969">MFKAVFLCALLLGGSVAWAAQVAGTVVQLSGPLVARKPDGKIKVLAQKSEVESGDTLVTEKNTFAMIRFIDNSEITLRPATTFTIENFAFESDKPENDSAAYNLVKGGLRSVTGALGKRNKEKFAMKTPAATIGIRGTTFIIQYVPPTGAGGLPVVGVGQLNGLPQGGTGEKLPADPLGGKGKTPVTPGMGALPPEIGAVNPAPPGGTAPTAPPPLAPGLHLSVTDGAIVVTNNGGSLGFQAGQFGYVPSVSQPPIIVPSNPNIQFVPPPSFNSGSGGPTASNGPGQGQAVDCIVR</sequence>
<name>A0A4Y9S8M6_9BURK</name>
<comment type="caution">
    <text evidence="4">The sequence shown here is derived from an EMBL/GenBank/DDBJ whole genome shotgun (WGS) entry which is preliminary data.</text>
</comment>
<feature type="domain" description="FecR protein" evidence="3">
    <location>
        <begin position="55"/>
        <end position="142"/>
    </location>
</feature>
<feature type="chain" id="PRO_5021417301" evidence="2">
    <location>
        <begin position="20"/>
        <end position="296"/>
    </location>
</feature>
<evidence type="ECO:0000313" key="5">
    <source>
        <dbReference type="Proteomes" id="UP000298438"/>
    </source>
</evidence>
<feature type="region of interest" description="Disordered" evidence="1">
    <location>
        <begin position="268"/>
        <end position="296"/>
    </location>
</feature>
<dbReference type="Pfam" id="PF04773">
    <property type="entry name" value="FecR"/>
    <property type="match status" value="1"/>
</dbReference>
<keyword evidence="5" id="KW-1185">Reference proteome</keyword>
<evidence type="ECO:0000256" key="2">
    <source>
        <dbReference type="SAM" id="SignalP"/>
    </source>
</evidence>
<dbReference type="PANTHER" id="PTHR38731:SF1">
    <property type="entry name" value="FECR PROTEIN DOMAIN-CONTAINING PROTEIN"/>
    <property type="match status" value="1"/>
</dbReference>
<feature type="region of interest" description="Disordered" evidence="1">
    <location>
        <begin position="167"/>
        <end position="219"/>
    </location>
</feature>
<protein>
    <submittedName>
        <fullName evidence="4">Iron dicitrate transport regulator FecR</fullName>
    </submittedName>
</protein>
<organism evidence="4 5">
    <name type="scientific">Zemynaea arenosa</name>
    <dbReference type="NCBI Taxonomy" id="2561931"/>
    <lineage>
        <taxon>Bacteria</taxon>
        <taxon>Pseudomonadati</taxon>
        <taxon>Pseudomonadota</taxon>
        <taxon>Betaproteobacteria</taxon>
        <taxon>Burkholderiales</taxon>
        <taxon>Oxalobacteraceae</taxon>
        <taxon>Telluria group</taxon>
        <taxon>Zemynaea</taxon>
    </lineage>
</organism>
<proteinExistence type="predicted"/>
<feature type="compositionally biased region" description="Pro residues" evidence="1">
    <location>
        <begin position="202"/>
        <end position="217"/>
    </location>
</feature>
<evidence type="ECO:0000313" key="4">
    <source>
        <dbReference type="EMBL" id="TFW18095.1"/>
    </source>
</evidence>
<gene>
    <name evidence="4" type="ORF">E4L96_13570</name>
</gene>
<keyword evidence="2" id="KW-0732">Signal</keyword>
<dbReference type="PANTHER" id="PTHR38731">
    <property type="entry name" value="LIPL45-RELATED LIPOPROTEIN-RELATED"/>
    <property type="match status" value="1"/>
</dbReference>
<dbReference type="RefSeq" id="WP_135207764.1">
    <property type="nucleotide sequence ID" value="NZ_SPVF01000168.1"/>
</dbReference>